<accession>A0AAV2RM24</accession>
<dbReference type="PROSITE" id="PS51670">
    <property type="entry name" value="SHKT"/>
    <property type="match status" value="1"/>
</dbReference>
<organism evidence="3 4">
    <name type="scientific">Meganyctiphanes norvegica</name>
    <name type="common">Northern krill</name>
    <name type="synonym">Thysanopoda norvegica</name>
    <dbReference type="NCBI Taxonomy" id="48144"/>
    <lineage>
        <taxon>Eukaryota</taxon>
        <taxon>Metazoa</taxon>
        <taxon>Ecdysozoa</taxon>
        <taxon>Arthropoda</taxon>
        <taxon>Crustacea</taxon>
        <taxon>Multicrustacea</taxon>
        <taxon>Malacostraca</taxon>
        <taxon>Eumalacostraca</taxon>
        <taxon>Eucarida</taxon>
        <taxon>Euphausiacea</taxon>
        <taxon>Euphausiidae</taxon>
        <taxon>Meganyctiphanes</taxon>
    </lineage>
</organism>
<gene>
    <name evidence="3" type="ORF">MNOR_LOCUS26041</name>
</gene>
<feature type="disulfide bond" evidence="1">
    <location>
        <begin position="12"/>
        <end position="46"/>
    </location>
</feature>
<evidence type="ECO:0000313" key="4">
    <source>
        <dbReference type="Proteomes" id="UP001497623"/>
    </source>
</evidence>
<comment type="caution">
    <text evidence="3">The sequence shown here is derived from an EMBL/GenBank/DDBJ whole genome shotgun (WGS) entry which is preliminary data.</text>
</comment>
<dbReference type="Pfam" id="PF01549">
    <property type="entry name" value="ShK"/>
    <property type="match status" value="1"/>
</dbReference>
<keyword evidence="4" id="KW-1185">Reference proteome</keyword>
<protein>
    <recommendedName>
        <fullName evidence="2">ShKT domain-containing protein</fullName>
    </recommendedName>
</protein>
<evidence type="ECO:0000256" key="1">
    <source>
        <dbReference type="PROSITE-ProRule" id="PRU01005"/>
    </source>
</evidence>
<dbReference type="SMART" id="SM00254">
    <property type="entry name" value="ShKT"/>
    <property type="match status" value="1"/>
</dbReference>
<dbReference type="Proteomes" id="UP001497623">
    <property type="component" value="Unassembled WGS sequence"/>
</dbReference>
<dbReference type="AlphaFoldDB" id="A0AAV2RM24"/>
<reference evidence="3 4" key="1">
    <citation type="submission" date="2024-05" db="EMBL/GenBank/DDBJ databases">
        <authorList>
            <person name="Wallberg A."/>
        </authorList>
    </citation>
    <scope>NUCLEOTIDE SEQUENCE [LARGE SCALE GENOMIC DNA]</scope>
</reference>
<sequence>GIDLEFLGCPKCIDKESSCKAWAATGECGKNPAYMKTNCQLSCNSCGGVAMLTGINACRFRNLETCAERSGIFKVTPNTFNQATVCPIKKNFEDCLETQPNRSPCQAGFKISGDMYFLCKQIQKVVNGAIGRACLFG</sequence>
<dbReference type="EMBL" id="CAXKWB010025543">
    <property type="protein sequence ID" value="CAL4128348.1"/>
    <property type="molecule type" value="Genomic_DNA"/>
</dbReference>
<feature type="non-terminal residue" evidence="3">
    <location>
        <position position="1"/>
    </location>
</feature>
<evidence type="ECO:0000259" key="2">
    <source>
        <dbReference type="PROSITE" id="PS51670"/>
    </source>
</evidence>
<name>A0AAV2RM24_MEGNR</name>
<feature type="domain" description="ShKT" evidence="2">
    <location>
        <begin position="12"/>
        <end position="46"/>
    </location>
</feature>
<comment type="caution">
    <text evidence="1">Lacks conserved residue(s) required for the propagation of feature annotation.</text>
</comment>
<keyword evidence="1" id="KW-1015">Disulfide bond</keyword>
<evidence type="ECO:0000313" key="3">
    <source>
        <dbReference type="EMBL" id="CAL4128348.1"/>
    </source>
</evidence>
<dbReference type="InterPro" id="IPR003582">
    <property type="entry name" value="ShKT_dom"/>
</dbReference>
<proteinExistence type="predicted"/>